<dbReference type="Proteomes" id="UP000275394">
    <property type="component" value="Unassembled WGS sequence"/>
</dbReference>
<evidence type="ECO:0000313" key="5">
    <source>
        <dbReference type="Proteomes" id="UP000275394"/>
    </source>
</evidence>
<dbReference type="Gene3D" id="3.30.200.20">
    <property type="entry name" value="Phosphorylase Kinase, domain 1"/>
    <property type="match status" value="1"/>
</dbReference>
<proteinExistence type="predicted"/>
<comment type="caution">
    <text evidence="4">The sequence shown here is derived from an EMBL/GenBank/DDBJ whole genome shotgun (WGS) entry which is preliminary data.</text>
</comment>
<organism evidence="4 5">
    <name type="scientific">Sinobacterium caligoides</name>
    <dbReference type="NCBI Taxonomy" id="933926"/>
    <lineage>
        <taxon>Bacteria</taxon>
        <taxon>Pseudomonadati</taxon>
        <taxon>Pseudomonadota</taxon>
        <taxon>Gammaproteobacteria</taxon>
        <taxon>Cellvibrionales</taxon>
        <taxon>Spongiibacteraceae</taxon>
        <taxon>Sinobacterium</taxon>
    </lineage>
</organism>
<reference evidence="4 5" key="1">
    <citation type="submission" date="2018-11" db="EMBL/GenBank/DDBJ databases">
        <title>Genomic Encyclopedia of Type Strains, Phase IV (KMG-IV): sequencing the most valuable type-strain genomes for metagenomic binning, comparative biology and taxonomic classification.</title>
        <authorList>
            <person name="Goeker M."/>
        </authorList>
    </citation>
    <scope>NUCLEOTIDE SEQUENCE [LARGE SCALE GENOMIC DNA]</scope>
    <source>
        <strain evidence="4 5">DSM 100316</strain>
    </source>
</reference>
<dbReference type="AlphaFoldDB" id="A0A3N2DP02"/>
<evidence type="ECO:0000256" key="2">
    <source>
        <dbReference type="ARBA" id="ARBA00022840"/>
    </source>
</evidence>
<dbReference type="PANTHER" id="PTHR33540">
    <property type="entry name" value="TRNA THREONYLCARBAMOYLADENOSINE BIOSYNTHESIS PROTEIN TSAE"/>
    <property type="match status" value="1"/>
</dbReference>
<dbReference type="Pfam" id="PF01636">
    <property type="entry name" value="APH"/>
    <property type="match status" value="1"/>
</dbReference>
<evidence type="ECO:0000259" key="3">
    <source>
        <dbReference type="Pfam" id="PF01636"/>
    </source>
</evidence>
<dbReference type="PANTHER" id="PTHR33540:SF1">
    <property type="entry name" value="N-ACETYLMURAMATE_N-ACETYLGLUCOSAMINE KINASE"/>
    <property type="match status" value="1"/>
</dbReference>
<dbReference type="RefSeq" id="WP_162844139.1">
    <property type="nucleotide sequence ID" value="NZ_RKHR01000004.1"/>
</dbReference>
<accession>A0A3N2DP02</accession>
<keyword evidence="2" id="KW-0067">ATP-binding</keyword>
<sequence>MSVAKLLNWTLAQLNIGANDDYCWAAVSGDASFRHYYRLESNGRSYIVVSAPPEKEKNHEFVAIADGLRASGVLTPEIIAVDYQQGFILQQDLGDQLLLPLLNEGNVDGWYAQAMDSMLRLSQSALSDLPVYGVSLLSNEFALFAEWFVSRELDYTLSAKESALLASLNDILVASAQQQPQVVVHRDYHARNIMIVGKQLGVIDFQDAVLGPVSYDLVSLLKDCYVRWPREQVVAWVEQYRLSYQALTGQSFDTGQWLRWFDLMGLQRHIKVLGIFCRLWLRDGKEAYLVDLPRVIAYVEEVAGLYPELESFSKWFSETILPLAEQQPWFQRS</sequence>
<dbReference type="Gene3D" id="3.90.1200.10">
    <property type="match status" value="1"/>
</dbReference>
<name>A0A3N2DP02_9GAMM</name>
<gene>
    <name evidence="4" type="ORF">EDC56_1986</name>
</gene>
<dbReference type="GO" id="GO:0005524">
    <property type="term" value="F:ATP binding"/>
    <property type="evidence" value="ECO:0007669"/>
    <property type="project" value="UniProtKB-KW"/>
</dbReference>
<dbReference type="InterPro" id="IPR011009">
    <property type="entry name" value="Kinase-like_dom_sf"/>
</dbReference>
<dbReference type="EMBL" id="RKHR01000004">
    <property type="protein sequence ID" value="ROS01544.1"/>
    <property type="molecule type" value="Genomic_DNA"/>
</dbReference>
<dbReference type="SUPFAM" id="SSF56112">
    <property type="entry name" value="Protein kinase-like (PK-like)"/>
    <property type="match status" value="1"/>
</dbReference>
<evidence type="ECO:0000313" key="4">
    <source>
        <dbReference type="EMBL" id="ROS01544.1"/>
    </source>
</evidence>
<dbReference type="InterPro" id="IPR002575">
    <property type="entry name" value="Aminoglycoside_PTrfase"/>
</dbReference>
<feature type="domain" description="Aminoglycoside phosphotransferase" evidence="3">
    <location>
        <begin position="26"/>
        <end position="245"/>
    </location>
</feature>
<keyword evidence="1" id="KW-0547">Nucleotide-binding</keyword>
<protein>
    <recommendedName>
        <fullName evidence="3">Aminoglycoside phosphotransferase domain-containing protein</fullName>
    </recommendedName>
</protein>
<keyword evidence="5" id="KW-1185">Reference proteome</keyword>
<evidence type="ECO:0000256" key="1">
    <source>
        <dbReference type="ARBA" id="ARBA00022741"/>
    </source>
</evidence>